<feature type="domain" description="DUF4440" evidence="2">
    <location>
        <begin position="62"/>
        <end position="146"/>
    </location>
</feature>
<protein>
    <recommendedName>
        <fullName evidence="2">DUF4440 domain-containing protein</fullName>
    </recommendedName>
</protein>
<dbReference type="AlphaFoldDB" id="A0A7X0C4A4"/>
<dbReference type="EMBL" id="JACHJB010000002">
    <property type="protein sequence ID" value="MBB6348249.1"/>
    <property type="molecule type" value="Genomic_DNA"/>
</dbReference>
<proteinExistence type="predicted"/>
<feature type="compositionally biased region" description="Pro residues" evidence="1">
    <location>
        <begin position="1"/>
        <end position="11"/>
    </location>
</feature>
<gene>
    <name evidence="3" type="ORF">FHU36_004794</name>
</gene>
<reference evidence="3 4" key="1">
    <citation type="submission" date="2020-08" db="EMBL/GenBank/DDBJ databases">
        <title>Sequencing the genomes of 1000 actinobacteria strains.</title>
        <authorList>
            <person name="Klenk H.-P."/>
        </authorList>
    </citation>
    <scope>NUCLEOTIDE SEQUENCE [LARGE SCALE GENOMIC DNA]</scope>
    <source>
        <strain evidence="3 4">DSM 45913</strain>
    </source>
</reference>
<comment type="caution">
    <text evidence="3">The sequence shown here is derived from an EMBL/GenBank/DDBJ whole genome shotgun (WGS) entry which is preliminary data.</text>
</comment>
<dbReference type="Pfam" id="PF14534">
    <property type="entry name" value="DUF4440"/>
    <property type="match status" value="1"/>
</dbReference>
<dbReference type="Proteomes" id="UP000583800">
    <property type="component" value="Unassembled WGS sequence"/>
</dbReference>
<organism evidence="3 4">
    <name type="scientific">Nonomuraea muscovyensis</name>
    <dbReference type="NCBI Taxonomy" id="1124761"/>
    <lineage>
        <taxon>Bacteria</taxon>
        <taxon>Bacillati</taxon>
        <taxon>Actinomycetota</taxon>
        <taxon>Actinomycetes</taxon>
        <taxon>Streptosporangiales</taxon>
        <taxon>Streptosporangiaceae</taxon>
        <taxon>Nonomuraea</taxon>
    </lineage>
</organism>
<evidence type="ECO:0000313" key="3">
    <source>
        <dbReference type="EMBL" id="MBB6348249.1"/>
    </source>
</evidence>
<evidence type="ECO:0000259" key="2">
    <source>
        <dbReference type="Pfam" id="PF14534"/>
    </source>
</evidence>
<dbReference type="RefSeq" id="WP_185086049.1">
    <property type="nucleotide sequence ID" value="NZ_JACHJB010000002.1"/>
</dbReference>
<evidence type="ECO:0000256" key="1">
    <source>
        <dbReference type="SAM" id="MobiDB-lite"/>
    </source>
</evidence>
<accession>A0A7X0C4A4</accession>
<dbReference type="InterPro" id="IPR027843">
    <property type="entry name" value="DUF4440"/>
</dbReference>
<dbReference type="InterPro" id="IPR032710">
    <property type="entry name" value="NTF2-like_dom_sf"/>
</dbReference>
<feature type="compositionally biased region" description="Polar residues" evidence="1">
    <location>
        <begin position="16"/>
        <end position="25"/>
    </location>
</feature>
<sequence>MTPRPETPPGDAPNAPQATSAQTDTVRADVRSEEQANVRADAQEEVEQARTVQAEVVRHHEVIERWLAGTAPRASFGRFAEAHAPGFTLAAPDGRLLSRAEVLAEVEAAYGRRPDARIEIRDVTVVAAAAGVVVARYEEWQHTEGRRATVVLAHGPAGPRWLHLHETWLTG</sequence>
<feature type="region of interest" description="Disordered" evidence="1">
    <location>
        <begin position="1"/>
        <end position="39"/>
    </location>
</feature>
<keyword evidence="4" id="KW-1185">Reference proteome</keyword>
<dbReference type="SUPFAM" id="SSF54427">
    <property type="entry name" value="NTF2-like"/>
    <property type="match status" value="1"/>
</dbReference>
<evidence type="ECO:0000313" key="4">
    <source>
        <dbReference type="Proteomes" id="UP000583800"/>
    </source>
</evidence>
<name>A0A7X0C4A4_9ACTN</name>
<dbReference type="Gene3D" id="3.10.450.50">
    <property type="match status" value="1"/>
</dbReference>
<feature type="compositionally biased region" description="Basic and acidic residues" evidence="1">
    <location>
        <begin position="26"/>
        <end position="36"/>
    </location>
</feature>